<proteinExistence type="inferred from homology"/>
<dbReference type="OMA" id="PAIWHIG"/>
<reference evidence="4 5" key="1">
    <citation type="submission" date="2018-08" db="EMBL/GenBank/DDBJ databases">
        <authorList>
            <person name="Laetsch R D."/>
            <person name="Stevens L."/>
            <person name="Kumar S."/>
            <person name="Blaxter L. M."/>
        </authorList>
    </citation>
    <scope>NUCLEOTIDE SEQUENCE [LARGE SCALE GENOMIC DNA]</scope>
</reference>
<protein>
    <submittedName>
        <fullName evidence="4">Uncharacterized protein</fullName>
    </submittedName>
</protein>
<feature type="repeat" description="WD" evidence="3">
    <location>
        <begin position="163"/>
        <end position="197"/>
    </location>
</feature>
<dbReference type="STRING" id="42156.A0A3P6SLR4"/>
<comment type="similarity">
    <text evidence="1">Belongs to the WD repeat THOC6 family.</text>
</comment>
<dbReference type="Pfam" id="PF00400">
    <property type="entry name" value="WD40"/>
    <property type="match status" value="1"/>
</dbReference>
<dbReference type="InterPro" id="IPR036322">
    <property type="entry name" value="WD40_repeat_dom_sf"/>
</dbReference>
<dbReference type="PANTHER" id="PTHR44411:SF1">
    <property type="entry name" value="THO COMPLEX SUBUNIT 6 HOMOLOG"/>
    <property type="match status" value="1"/>
</dbReference>
<gene>
    <name evidence="4" type="ORF">NLS_LOCUS408</name>
</gene>
<dbReference type="GO" id="GO:0006406">
    <property type="term" value="P:mRNA export from nucleus"/>
    <property type="evidence" value="ECO:0007669"/>
    <property type="project" value="TreeGrafter"/>
</dbReference>
<evidence type="ECO:0000256" key="3">
    <source>
        <dbReference type="PROSITE-ProRule" id="PRU00221"/>
    </source>
</evidence>
<accession>A0A3P6SLR4</accession>
<dbReference type="PROSITE" id="PS50082">
    <property type="entry name" value="WD_REPEATS_2"/>
    <property type="match status" value="1"/>
</dbReference>
<evidence type="ECO:0000313" key="5">
    <source>
        <dbReference type="Proteomes" id="UP000277928"/>
    </source>
</evidence>
<dbReference type="InterPro" id="IPR001680">
    <property type="entry name" value="WD40_rpt"/>
</dbReference>
<dbReference type="EMBL" id="UYRX01000010">
    <property type="protein sequence ID" value="VDK68395.1"/>
    <property type="molecule type" value="Genomic_DNA"/>
</dbReference>
<dbReference type="GO" id="GO:0000347">
    <property type="term" value="C:THO complex"/>
    <property type="evidence" value="ECO:0007669"/>
    <property type="project" value="TreeGrafter"/>
</dbReference>
<evidence type="ECO:0000256" key="2">
    <source>
        <dbReference type="ARBA" id="ARBA00022574"/>
    </source>
</evidence>
<dbReference type="AlphaFoldDB" id="A0A3P6SLR4"/>
<name>A0A3P6SLR4_LITSI</name>
<dbReference type="GO" id="GO:0000346">
    <property type="term" value="C:transcription export complex"/>
    <property type="evidence" value="ECO:0007669"/>
    <property type="project" value="TreeGrafter"/>
</dbReference>
<dbReference type="Gene3D" id="2.130.10.10">
    <property type="entry name" value="YVTN repeat-like/Quinoprotein amine dehydrogenase"/>
    <property type="match status" value="1"/>
</dbReference>
<dbReference type="InterPro" id="IPR042626">
    <property type="entry name" value="THOC6"/>
</dbReference>
<dbReference type="SUPFAM" id="SSF50978">
    <property type="entry name" value="WD40 repeat-like"/>
    <property type="match status" value="1"/>
</dbReference>
<evidence type="ECO:0000256" key="1">
    <source>
        <dbReference type="ARBA" id="ARBA00009728"/>
    </source>
</evidence>
<dbReference type="InterPro" id="IPR015943">
    <property type="entry name" value="WD40/YVTN_repeat-like_dom_sf"/>
</dbReference>
<keyword evidence="5" id="KW-1185">Reference proteome</keyword>
<sequence length="340" mass="37702">MVIEEADAALFRQTFYNRIYRQHFSPDGNWLVATNSRAHLYVFELRKALESNASSNERRFKYCIKLDEPIYALTTVHSRLVCGNAVGQLVVYNWDSIIHPDISDRCDSLCKFSGFPTNLSIAPPCEINAVTCIHNNYVLYAGAGDNAIRLIELDRPDKVISTFVGHHEYVNELAVQSEHVFLSSSEDGTVRLWDVRSKNIHVFNVVTEGKLSRSSCGRGICALDVEGDFMVCGGDVEPAIWHIGSRSLASTLICERPSLMRYTAAKMNGDRILVGGSCPYLMQFDYSGQHLTSVKTSLRNIYSIGTNSSGANAMTTAAGDSPLIDAFLNLGYVSFCFSTF</sequence>
<dbReference type="OrthoDB" id="273067at2759"/>
<dbReference type="PROSITE" id="PS50294">
    <property type="entry name" value="WD_REPEATS_REGION"/>
    <property type="match status" value="1"/>
</dbReference>
<dbReference type="PANTHER" id="PTHR44411">
    <property type="entry name" value="THO COMPLEX SUBUNIT 6 HOMOLOG"/>
    <property type="match status" value="1"/>
</dbReference>
<dbReference type="Proteomes" id="UP000277928">
    <property type="component" value="Unassembled WGS sequence"/>
</dbReference>
<dbReference type="SMART" id="SM00320">
    <property type="entry name" value="WD40"/>
    <property type="match status" value="2"/>
</dbReference>
<keyword evidence="2 3" id="KW-0853">WD repeat</keyword>
<organism evidence="4 5">
    <name type="scientific">Litomosoides sigmodontis</name>
    <name type="common">Filarial nematode worm</name>
    <dbReference type="NCBI Taxonomy" id="42156"/>
    <lineage>
        <taxon>Eukaryota</taxon>
        <taxon>Metazoa</taxon>
        <taxon>Ecdysozoa</taxon>
        <taxon>Nematoda</taxon>
        <taxon>Chromadorea</taxon>
        <taxon>Rhabditida</taxon>
        <taxon>Spirurina</taxon>
        <taxon>Spiruromorpha</taxon>
        <taxon>Filarioidea</taxon>
        <taxon>Onchocercidae</taxon>
        <taxon>Litomosoides</taxon>
    </lineage>
</organism>
<evidence type="ECO:0000313" key="4">
    <source>
        <dbReference type="EMBL" id="VDK68395.1"/>
    </source>
</evidence>